<organism evidence="4 5">
    <name type="scientific">Candidatus Eisenbergiella merdipullorum</name>
    <dbReference type="NCBI Taxonomy" id="2838553"/>
    <lineage>
        <taxon>Bacteria</taxon>
        <taxon>Bacillati</taxon>
        <taxon>Bacillota</taxon>
        <taxon>Clostridia</taxon>
        <taxon>Lachnospirales</taxon>
        <taxon>Lachnospiraceae</taxon>
        <taxon>Eisenbergiella</taxon>
    </lineage>
</organism>
<dbReference type="Pfam" id="PF07944">
    <property type="entry name" value="Beta-AFase-like_GH127_cat"/>
    <property type="match status" value="1"/>
</dbReference>
<dbReference type="GO" id="GO:0005975">
    <property type="term" value="P:carbohydrate metabolic process"/>
    <property type="evidence" value="ECO:0007669"/>
    <property type="project" value="InterPro"/>
</dbReference>
<dbReference type="Pfam" id="PF20737">
    <property type="entry name" value="Glyco_hydro127C"/>
    <property type="match status" value="1"/>
</dbReference>
<sequence>MDQKEYSSPLSLRKVQVTDEFWKNEMELVRKEVIPYQWEALNDRIPDADPSFSMRNFKVAGRLNAKRRAEGDAYRPVKWPLEFQPLPKDMDHLEERFYGYLFQDSDFSKWIEAVGYSLIQHPDPELEATADEAIDIVCAAQLENGYLDTYYIISDQDKIFTNLKDDHELYCFGHLTEGAVAYYQATGKDKLLKAAERFADYIASRFGPEEGKKKGYPGHEIAEMALVRLYEQTGDKKYLDLSRFFIDQRGTRPYYFDLEHPENVKKGHENELRYVYNQAHLPVRQQGEAVGHAVRAVYLYSGMADVARLTGDESLYAACEKLWNNMTQQKMYITGGIGATHIGEAFSFNYDLPNDTAYAETCASIGLVFFARRMLQIRADGRYADVMERALYNGVLSGMALNGKSFFYVNPLESVPEACHKDERKSHVKPVRQKWFGCACCPPNLARLVSSIASYAYTSSQDTLYVHLYMGSALECELGGKKADIRISSGFPWNGGVTVEMRLEEAAEFTLAFRIPGWCEGYTVDGKPGCEAGEVKDGYLYLHRTWQDGDSLKLDFPMTVRLVEADSRVREDIGRAAVTRGPIVYCLEEADNGRDLHLCVLPEDVKTAEEKGDILGVPVVKVTADGLRQKPEPGPDDPKQELYHMYRKPGYNAAKLIFIPYFTWANRGEGEMQVFVRVRDCLFRKPNV</sequence>
<dbReference type="GO" id="GO:0016787">
    <property type="term" value="F:hydrolase activity"/>
    <property type="evidence" value="ECO:0007669"/>
    <property type="project" value="UniProtKB-KW"/>
</dbReference>
<dbReference type="PANTHER" id="PTHR43465">
    <property type="entry name" value="DUF1680 DOMAIN PROTEIN (AFU_ORTHOLOGUE AFUA_1G08910)"/>
    <property type="match status" value="1"/>
</dbReference>
<dbReference type="InterPro" id="IPR049046">
    <property type="entry name" value="Beta-AFase-like_GH127_middle"/>
</dbReference>
<evidence type="ECO:0000259" key="3">
    <source>
        <dbReference type="Pfam" id="PF20737"/>
    </source>
</evidence>
<dbReference type="AlphaFoldDB" id="A0A9D2I787"/>
<comment type="caution">
    <text evidence="4">The sequence shown here is derived from an EMBL/GenBank/DDBJ whole genome shotgun (WGS) entry which is preliminary data.</text>
</comment>
<dbReference type="Proteomes" id="UP000886858">
    <property type="component" value="Unassembled WGS sequence"/>
</dbReference>
<proteinExistence type="predicted"/>
<gene>
    <name evidence="4" type="ORF">H9717_07555</name>
</gene>
<dbReference type="PANTHER" id="PTHR43465:SF2">
    <property type="entry name" value="DUF1680 DOMAIN PROTEIN (AFU_ORTHOLOGUE AFUA_1G08910)"/>
    <property type="match status" value="1"/>
</dbReference>
<protein>
    <submittedName>
        <fullName evidence="4">Glycoside hydrolase family 127 protein</fullName>
    </submittedName>
</protein>
<feature type="domain" description="Non-reducing end beta-L-arabinofuranosidase-like GH127 catalytic" evidence="1">
    <location>
        <begin position="14"/>
        <end position="453"/>
    </location>
</feature>
<evidence type="ECO:0000259" key="2">
    <source>
        <dbReference type="Pfam" id="PF20736"/>
    </source>
</evidence>
<evidence type="ECO:0000313" key="4">
    <source>
        <dbReference type="EMBL" id="HJA92959.1"/>
    </source>
</evidence>
<feature type="domain" description="Non-reducing end beta-L-arabinofuranosidase-like GH127 C-terminal" evidence="3">
    <location>
        <begin position="560"/>
        <end position="677"/>
    </location>
</feature>
<dbReference type="SUPFAM" id="SSF48208">
    <property type="entry name" value="Six-hairpin glycosidases"/>
    <property type="match status" value="1"/>
</dbReference>
<dbReference type="InterPro" id="IPR049049">
    <property type="entry name" value="Beta-AFase-like_GH127_C"/>
</dbReference>
<accession>A0A9D2I787</accession>
<dbReference type="Pfam" id="PF20736">
    <property type="entry name" value="Glyco_hydro127M"/>
    <property type="match status" value="1"/>
</dbReference>
<reference evidence="4" key="2">
    <citation type="submission" date="2021-04" db="EMBL/GenBank/DDBJ databases">
        <authorList>
            <person name="Gilroy R."/>
        </authorList>
    </citation>
    <scope>NUCLEOTIDE SEQUENCE</scope>
    <source>
        <strain evidence="4">CHK179-7159</strain>
    </source>
</reference>
<feature type="domain" description="Non-reducing end beta-L-arabinofuranosidase-like GH127 middle" evidence="2">
    <location>
        <begin position="463"/>
        <end position="558"/>
    </location>
</feature>
<evidence type="ECO:0000313" key="5">
    <source>
        <dbReference type="Proteomes" id="UP000886858"/>
    </source>
</evidence>
<name>A0A9D2I787_9FIRM</name>
<dbReference type="InterPro" id="IPR049174">
    <property type="entry name" value="Beta-AFase-like"/>
</dbReference>
<keyword evidence="4" id="KW-0378">Hydrolase</keyword>
<dbReference type="EMBL" id="DWYY01000080">
    <property type="protein sequence ID" value="HJA92959.1"/>
    <property type="molecule type" value="Genomic_DNA"/>
</dbReference>
<reference evidence="4" key="1">
    <citation type="journal article" date="2021" name="PeerJ">
        <title>Extensive microbial diversity within the chicken gut microbiome revealed by metagenomics and culture.</title>
        <authorList>
            <person name="Gilroy R."/>
            <person name="Ravi A."/>
            <person name="Getino M."/>
            <person name="Pursley I."/>
            <person name="Horton D.L."/>
            <person name="Alikhan N.F."/>
            <person name="Baker D."/>
            <person name="Gharbi K."/>
            <person name="Hall N."/>
            <person name="Watson M."/>
            <person name="Adriaenssens E.M."/>
            <person name="Foster-Nyarko E."/>
            <person name="Jarju S."/>
            <person name="Secka A."/>
            <person name="Antonio M."/>
            <person name="Oren A."/>
            <person name="Chaudhuri R.R."/>
            <person name="La Ragione R."/>
            <person name="Hildebrand F."/>
            <person name="Pallen M.J."/>
        </authorList>
    </citation>
    <scope>NUCLEOTIDE SEQUENCE</scope>
    <source>
        <strain evidence="4">CHK179-7159</strain>
    </source>
</reference>
<dbReference type="InterPro" id="IPR012878">
    <property type="entry name" value="Beta-AFase-like_GH127_cat"/>
</dbReference>
<dbReference type="InterPro" id="IPR008928">
    <property type="entry name" value="6-hairpin_glycosidase_sf"/>
</dbReference>
<evidence type="ECO:0000259" key="1">
    <source>
        <dbReference type="Pfam" id="PF07944"/>
    </source>
</evidence>